<feature type="domain" description="Activator of Hsp90 ATPase homologue 1/2-like C-terminal" evidence="2">
    <location>
        <begin position="12"/>
        <end position="141"/>
    </location>
</feature>
<proteinExistence type="inferred from homology"/>
<dbReference type="Pfam" id="PF08327">
    <property type="entry name" value="AHSA1"/>
    <property type="match status" value="1"/>
</dbReference>
<comment type="caution">
    <text evidence="3">The sequence shown here is derived from an EMBL/GenBank/DDBJ whole genome shotgun (WGS) entry which is preliminary data.</text>
</comment>
<gene>
    <name evidence="3" type="ORF">ACFS5P_09970</name>
</gene>
<reference evidence="4" key="1">
    <citation type="journal article" date="2019" name="Int. J. Syst. Evol. Microbiol.">
        <title>The Global Catalogue of Microorganisms (GCM) 10K type strain sequencing project: providing services to taxonomists for standard genome sequencing and annotation.</title>
        <authorList>
            <consortium name="The Broad Institute Genomics Platform"/>
            <consortium name="The Broad Institute Genome Sequencing Center for Infectious Disease"/>
            <person name="Wu L."/>
            <person name="Ma J."/>
        </authorList>
    </citation>
    <scope>NUCLEOTIDE SEQUENCE [LARGE SCALE GENOMIC DNA]</scope>
    <source>
        <strain evidence="4">KCTC 13528</strain>
    </source>
</reference>
<dbReference type="EMBL" id="JBHUPG010000019">
    <property type="protein sequence ID" value="MFD2912201.1"/>
    <property type="molecule type" value="Genomic_DNA"/>
</dbReference>
<dbReference type="Proteomes" id="UP001597561">
    <property type="component" value="Unassembled WGS sequence"/>
</dbReference>
<evidence type="ECO:0000259" key="2">
    <source>
        <dbReference type="Pfam" id="PF08327"/>
    </source>
</evidence>
<sequence>MKETHFLIHIYASRERVWKVLWDDETFRNWADLIDEGTYMKGLLQEGHTVEFISSVNGYGVISLVEELRPHEYVSFRHSADTKEIGQQEREQEWTGGRESYTLTEENGGTLLVIKTDIPKEQEETFGIRLPKALERIKELAEEE</sequence>
<name>A0ABW5ZJH0_9BACL</name>
<evidence type="ECO:0000313" key="4">
    <source>
        <dbReference type="Proteomes" id="UP001597561"/>
    </source>
</evidence>
<dbReference type="InterPro" id="IPR023393">
    <property type="entry name" value="START-like_dom_sf"/>
</dbReference>
<keyword evidence="4" id="KW-1185">Reference proteome</keyword>
<evidence type="ECO:0000313" key="3">
    <source>
        <dbReference type="EMBL" id="MFD2912201.1"/>
    </source>
</evidence>
<accession>A0ABW5ZJH0</accession>
<comment type="similarity">
    <text evidence="1">Belongs to the AHA1 family.</text>
</comment>
<dbReference type="Gene3D" id="3.30.530.20">
    <property type="match status" value="1"/>
</dbReference>
<protein>
    <submittedName>
        <fullName evidence="3">SRPBCC domain-containing protein</fullName>
    </submittedName>
</protein>
<evidence type="ECO:0000256" key="1">
    <source>
        <dbReference type="ARBA" id="ARBA00006817"/>
    </source>
</evidence>
<dbReference type="InterPro" id="IPR013538">
    <property type="entry name" value="ASHA1/2-like_C"/>
</dbReference>
<organism evidence="3 4">
    <name type="scientific">Jeotgalibacillus terrae</name>
    <dbReference type="NCBI Taxonomy" id="587735"/>
    <lineage>
        <taxon>Bacteria</taxon>
        <taxon>Bacillati</taxon>
        <taxon>Bacillota</taxon>
        <taxon>Bacilli</taxon>
        <taxon>Bacillales</taxon>
        <taxon>Caryophanaceae</taxon>
        <taxon>Jeotgalibacillus</taxon>
    </lineage>
</organism>
<dbReference type="SUPFAM" id="SSF55961">
    <property type="entry name" value="Bet v1-like"/>
    <property type="match status" value="1"/>
</dbReference>
<dbReference type="RefSeq" id="WP_204728766.1">
    <property type="nucleotide sequence ID" value="NZ_JAFBDK010000005.1"/>
</dbReference>